<gene>
    <name evidence="8" type="ORF">C7M84_017323</name>
</gene>
<proteinExistence type="inferred from homology"/>
<dbReference type="Pfam" id="PF04791">
    <property type="entry name" value="LMBR1"/>
    <property type="match status" value="1"/>
</dbReference>
<sequence>MGVGPLVVEVLVTFVVAAVVLFHYGNWYRHHIVVTVAVLVAWYFSMLIVFILPLDVSNTIYQNCLPDVADPLKVQKLLPSTPSNLTNETSLLSDPIDDGSIANISVTTVAPSPVPPPIPGCHKPWSFVPAGVFPVFWRVVYWTSQFLTWLILPLMQSYTKAGDFTFSTKLRSALIDNAIYYGSYLLIVGILLLYIALTNLELDGAKLRAIAASASNTWGLFWLVLLLGYGLVEVPRSIWHSASTLHTLHHAYFRAAKLSQEKAEANEHVSDLLQSMRALGGSIGLGHPLRAHMDVIENKVPSELLDRVRQHPTPDSPHADVPSEKALVRLHKQLIKALQNQRRVETQWGLLVENIAYLEDTHRNAVSHDTSFKHSTPPRRHYLISYVYTPTVEWLWRCRIRGYLLRSVAVCCALVSVAVVWSELTFFSTSPTISLFAVFVNLAKASYDYFTIEVISSLTMAYIALCAYSTLFKIRVLNLYYLAPHHQTDEYSLIFSGMMLCRLTPPMCLNFLSLIHMDSHVIKVHTDETHYTQIMGHMDVIKIISDGFNIYFPMMIVALCLATYYSLGSRLLSALGFQQFMSDDDLTSDLIEEGKTLVNRETRRRQRQEDNAARRREFAERFGGGESSASMYRSARQRAEELVRPMKREDSSESAHLELLGGSDNIADYSSHTTTSSLTLEDEMEAGRGGARISGFSGLAQYSRARTHKPDKGLFDDV</sequence>
<feature type="compositionally biased region" description="Basic and acidic residues" evidence="6">
    <location>
        <begin position="637"/>
        <end position="654"/>
    </location>
</feature>
<evidence type="ECO:0000256" key="4">
    <source>
        <dbReference type="ARBA" id="ARBA00022989"/>
    </source>
</evidence>
<keyword evidence="5 7" id="KW-0472">Membrane</keyword>
<dbReference type="PANTHER" id="PTHR21355:SF0">
    <property type="entry name" value="G-PROTEIN COUPLED RECEPTOR-ASSOCIATED PROTEIN LMBRD2"/>
    <property type="match status" value="1"/>
</dbReference>
<dbReference type="GO" id="GO:0016020">
    <property type="term" value="C:membrane"/>
    <property type="evidence" value="ECO:0007669"/>
    <property type="project" value="UniProtKB-SubCell"/>
</dbReference>
<comment type="subcellular location">
    <subcellularLocation>
        <location evidence="1">Membrane</location>
        <topology evidence="1">Multi-pass membrane protein</topology>
    </subcellularLocation>
</comment>
<feature type="region of interest" description="Disordered" evidence="6">
    <location>
        <begin position="677"/>
        <end position="718"/>
    </location>
</feature>
<feature type="transmembrane region" description="Helical" evidence="7">
    <location>
        <begin position="209"/>
        <end position="232"/>
    </location>
</feature>
<dbReference type="PANTHER" id="PTHR21355">
    <property type="entry name" value="G-PROTEIN COUPLED RECEPTOR-ASSOCIATED PROTEIN LMBRD2"/>
    <property type="match status" value="1"/>
</dbReference>
<feature type="transmembrane region" description="Helical" evidence="7">
    <location>
        <begin position="548"/>
        <end position="567"/>
    </location>
</feature>
<keyword evidence="3 7" id="KW-0812">Transmembrane</keyword>
<feature type="transmembrane region" description="Helical" evidence="7">
    <location>
        <begin position="450"/>
        <end position="471"/>
    </location>
</feature>
<evidence type="ECO:0000313" key="9">
    <source>
        <dbReference type="Proteomes" id="UP000283509"/>
    </source>
</evidence>
<feature type="transmembrane region" description="Helical" evidence="7">
    <location>
        <begin position="178"/>
        <end position="197"/>
    </location>
</feature>
<dbReference type="EMBL" id="QCYY01003199">
    <property type="protein sequence ID" value="ROT64756.1"/>
    <property type="molecule type" value="Genomic_DNA"/>
</dbReference>
<evidence type="ECO:0000256" key="6">
    <source>
        <dbReference type="SAM" id="MobiDB-lite"/>
    </source>
</evidence>
<organism evidence="8 9">
    <name type="scientific">Penaeus vannamei</name>
    <name type="common">Whiteleg shrimp</name>
    <name type="synonym">Litopenaeus vannamei</name>
    <dbReference type="NCBI Taxonomy" id="6689"/>
    <lineage>
        <taxon>Eukaryota</taxon>
        <taxon>Metazoa</taxon>
        <taxon>Ecdysozoa</taxon>
        <taxon>Arthropoda</taxon>
        <taxon>Crustacea</taxon>
        <taxon>Multicrustacea</taxon>
        <taxon>Malacostraca</taxon>
        <taxon>Eumalacostraca</taxon>
        <taxon>Eucarida</taxon>
        <taxon>Decapoda</taxon>
        <taxon>Dendrobranchiata</taxon>
        <taxon>Penaeoidea</taxon>
        <taxon>Penaeidae</taxon>
        <taxon>Penaeus</taxon>
    </lineage>
</organism>
<evidence type="ECO:0000256" key="7">
    <source>
        <dbReference type="SAM" id="Phobius"/>
    </source>
</evidence>
<dbReference type="Proteomes" id="UP000283509">
    <property type="component" value="Unassembled WGS sequence"/>
</dbReference>
<protein>
    <submittedName>
        <fullName evidence="8">LMBR1 domain-containing protein 2-like protein</fullName>
    </submittedName>
</protein>
<evidence type="ECO:0000256" key="1">
    <source>
        <dbReference type="ARBA" id="ARBA00004141"/>
    </source>
</evidence>
<accession>A0A3R7PFG8</accession>
<keyword evidence="4 7" id="KW-1133">Transmembrane helix</keyword>
<feature type="transmembrane region" description="Helical" evidence="7">
    <location>
        <begin position="139"/>
        <end position="158"/>
    </location>
</feature>
<dbReference type="OrthoDB" id="203099at2759"/>
<name>A0A3R7PFG8_PENVA</name>
<feature type="compositionally biased region" description="Basic and acidic residues" evidence="6">
    <location>
        <begin position="601"/>
        <end position="620"/>
    </location>
</feature>
<evidence type="ECO:0000256" key="2">
    <source>
        <dbReference type="ARBA" id="ARBA00010487"/>
    </source>
</evidence>
<dbReference type="STRING" id="6689.A0A3R7PFG8"/>
<keyword evidence="9" id="KW-1185">Reference proteome</keyword>
<evidence type="ECO:0000256" key="3">
    <source>
        <dbReference type="ARBA" id="ARBA00022692"/>
    </source>
</evidence>
<reference evidence="8 9" key="1">
    <citation type="submission" date="2018-04" db="EMBL/GenBank/DDBJ databases">
        <authorList>
            <person name="Zhang X."/>
            <person name="Yuan J."/>
            <person name="Li F."/>
            <person name="Xiang J."/>
        </authorList>
    </citation>
    <scope>NUCLEOTIDE SEQUENCE [LARGE SCALE GENOMIC DNA]</scope>
    <source>
        <tissue evidence="8">Muscle</tissue>
    </source>
</reference>
<dbReference type="AlphaFoldDB" id="A0A3R7PFG8"/>
<dbReference type="InterPro" id="IPR006876">
    <property type="entry name" value="LMBR1-like_membr_prot"/>
</dbReference>
<comment type="similarity">
    <text evidence="2">Belongs to the LIMR family.</text>
</comment>
<dbReference type="InterPro" id="IPR051584">
    <property type="entry name" value="GPCR-associated_LMBR1"/>
</dbReference>
<feature type="transmembrane region" description="Helical" evidence="7">
    <location>
        <begin position="403"/>
        <end position="420"/>
    </location>
</feature>
<feature type="compositionally biased region" description="Basic and acidic residues" evidence="6">
    <location>
        <begin position="708"/>
        <end position="718"/>
    </location>
</feature>
<feature type="transmembrane region" description="Helical" evidence="7">
    <location>
        <begin position="32"/>
        <end position="52"/>
    </location>
</feature>
<evidence type="ECO:0000313" key="8">
    <source>
        <dbReference type="EMBL" id="ROT64756.1"/>
    </source>
</evidence>
<evidence type="ECO:0000256" key="5">
    <source>
        <dbReference type="ARBA" id="ARBA00023136"/>
    </source>
</evidence>
<feature type="transmembrane region" description="Helical" evidence="7">
    <location>
        <begin position="6"/>
        <end position="25"/>
    </location>
</feature>
<comment type="caution">
    <text evidence="8">The sequence shown here is derived from an EMBL/GenBank/DDBJ whole genome shotgun (WGS) entry which is preliminary data.</text>
</comment>
<reference evidence="8 9" key="2">
    <citation type="submission" date="2019-01" db="EMBL/GenBank/DDBJ databases">
        <title>The decoding of complex shrimp genome reveals the adaptation for benthos swimmer, frequently molting mechanism and breeding impact on genome.</title>
        <authorList>
            <person name="Sun Y."/>
            <person name="Gao Y."/>
            <person name="Yu Y."/>
        </authorList>
    </citation>
    <scope>NUCLEOTIDE SEQUENCE [LARGE SCALE GENOMIC DNA]</scope>
    <source>
        <tissue evidence="8">Muscle</tissue>
    </source>
</reference>
<feature type="region of interest" description="Disordered" evidence="6">
    <location>
        <begin position="601"/>
        <end position="654"/>
    </location>
</feature>